<gene>
    <name evidence="1" type="ORF">T4D_7530</name>
</gene>
<dbReference type="AlphaFoldDB" id="A0A0V1FWR6"/>
<comment type="caution">
    <text evidence="1">The sequence shown here is derived from an EMBL/GenBank/DDBJ whole genome shotgun (WGS) entry which is preliminary data.</text>
</comment>
<dbReference type="EMBL" id="JYDT01000021">
    <property type="protein sequence ID" value="KRY90472.1"/>
    <property type="molecule type" value="Genomic_DNA"/>
</dbReference>
<reference evidence="1 2" key="1">
    <citation type="submission" date="2015-01" db="EMBL/GenBank/DDBJ databases">
        <title>Evolution of Trichinella species and genotypes.</title>
        <authorList>
            <person name="Korhonen P.K."/>
            <person name="Edoardo P."/>
            <person name="Giuseppe L.R."/>
            <person name="Gasser R.B."/>
        </authorList>
    </citation>
    <scope>NUCLEOTIDE SEQUENCE [LARGE SCALE GENOMIC DNA]</scope>
    <source>
        <strain evidence="1">ISS470</strain>
    </source>
</reference>
<accession>A0A0V1FWR6</accession>
<keyword evidence="2" id="KW-1185">Reference proteome</keyword>
<dbReference type="Proteomes" id="UP000054995">
    <property type="component" value="Unassembled WGS sequence"/>
</dbReference>
<sequence>MHLRNEAGQRVVTYSRAAKEEDVVVESACCANSFSPLLDTRFASRGENCTNHIDRCSANGGAVVNVTTTKDKKKYSIYCHYRTAFILIC</sequence>
<organism evidence="1 2">
    <name type="scientific">Trichinella pseudospiralis</name>
    <name type="common">Parasitic roundworm</name>
    <dbReference type="NCBI Taxonomy" id="6337"/>
    <lineage>
        <taxon>Eukaryota</taxon>
        <taxon>Metazoa</taxon>
        <taxon>Ecdysozoa</taxon>
        <taxon>Nematoda</taxon>
        <taxon>Enoplea</taxon>
        <taxon>Dorylaimia</taxon>
        <taxon>Trichinellida</taxon>
        <taxon>Trichinellidae</taxon>
        <taxon>Trichinella</taxon>
    </lineage>
</organism>
<name>A0A0V1FWR6_TRIPS</name>
<proteinExistence type="predicted"/>
<protein>
    <submittedName>
        <fullName evidence="1">Uncharacterized protein</fullName>
    </submittedName>
</protein>
<evidence type="ECO:0000313" key="2">
    <source>
        <dbReference type="Proteomes" id="UP000054995"/>
    </source>
</evidence>
<evidence type="ECO:0000313" key="1">
    <source>
        <dbReference type="EMBL" id="KRY90472.1"/>
    </source>
</evidence>